<protein>
    <submittedName>
        <fullName evidence="2">Uncharacterized protein</fullName>
    </submittedName>
</protein>
<evidence type="ECO:0000313" key="2">
    <source>
        <dbReference type="EMBL" id="OHA29225.1"/>
    </source>
</evidence>
<name>A0A1G2MZ45_9BACT</name>
<comment type="caution">
    <text evidence="2">The sequence shown here is derived from an EMBL/GenBank/DDBJ whole genome shotgun (WGS) entry which is preliminary data.</text>
</comment>
<accession>A0A1G2MZ45</accession>
<dbReference type="Proteomes" id="UP000178089">
    <property type="component" value="Unassembled WGS sequence"/>
</dbReference>
<keyword evidence="1" id="KW-1133">Transmembrane helix</keyword>
<dbReference type="EMBL" id="MHRT01000005">
    <property type="protein sequence ID" value="OHA29225.1"/>
    <property type="molecule type" value="Genomic_DNA"/>
</dbReference>
<evidence type="ECO:0000313" key="3">
    <source>
        <dbReference type="Proteomes" id="UP000178089"/>
    </source>
</evidence>
<gene>
    <name evidence="2" type="ORF">A3F51_01265</name>
</gene>
<sequence length="69" mass="7576">MTSTTTAIFTALGIPWATMYASVQTAVGQAGQVLLDIFVTLWPLWLGIGVLLFVIGIPWVLYRRATHAR</sequence>
<dbReference type="STRING" id="1802315.A3F51_01265"/>
<evidence type="ECO:0000256" key="1">
    <source>
        <dbReference type="SAM" id="Phobius"/>
    </source>
</evidence>
<reference evidence="2 3" key="1">
    <citation type="journal article" date="2016" name="Nat. Commun.">
        <title>Thousands of microbial genomes shed light on interconnected biogeochemical processes in an aquifer system.</title>
        <authorList>
            <person name="Anantharaman K."/>
            <person name="Brown C.T."/>
            <person name="Hug L.A."/>
            <person name="Sharon I."/>
            <person name="Castelle C.J."/>
            <person name="Probst A.J."/>
            <person name="Thomas B.C."/>
            <person name="Singh A."/>
            <person name="Wilkins M.J."/>
            <person name="Karaoz U."/>
            <person name="Brodie E.L."/>
            <person name="Williams K.H."/>
            <person name="Hubbard S.S."/>
            <person name="Banfield J.F."/>
        </authorList>
    </citation>
    <scope>NUCLEOTIDE SEQUENCE [LARGE SCALE GENOMIC DNA]</scope>
</reference>
<keyword evidence="1" id="KW-0472">Membrane</keyword>
<feature type="transmembrane region" description="Helical" evidence="1">
    <location>
        <begin position="44"/>
        <end position="62"/>
    </location>
</feature>
<dbReference type="AlphaFoldDB" id="A0A1G2MZ45"/>
<keyword evidence="1" id="KW-0812">Transmembrane</keyword>
<organism evidence="2 3">
    <name type="scientific">Candidatus Taylorbacteria bacterium RIFCSPHIGHO2_12_FULL_45_16</name>
    <dbReference type="NCBI Taxonomy" id="1802315"/>
    <lineage>
        <taxon>Bacteria</taxon>
        <taxon>Candidatus Tayloriibacteriota</taxon>
    </lineage>
</organism>
<proteinExistence type="predicted"/>